<dbReference type="FunFam" id="3.30.70.890:FF:000007">
    <property type="entry name" value="Galactokinase 1"/>
    <property type="match status" value="1"/>
</dbReference>
<keyword evidence="8" id="KW-0547">Nucleotide-binding</keyword>
<evidence type="ECO:0000256" key="1">
    <source>
        <dbReference type="ARBA" id="ARBA00004947"/>
    </source>
</evidence>
<comment type="function">
    <text evidence="15">Catalyzes the transfer of a phosphate from ATP to alpha-D-galactose and participates in the first committed step in the catabolism of galactose.</text>
</comment>
<evidence type="ECO:0000256" key="11">
    <source>
        <dbReference type="ARBA" id="ARBA00023144"/>
    </source>
</evidence>
<comment type="caution">
    <text evidence="19">The sequence shown here is derived from an EMBL/GenBank/DDBJ whole genome shotgun (WGS) entry which is preliminary data.</text>
</comment>
<reference evidence="19 20" key="1">
    <citation type="submission" date="2020-04" db="EMBL/GenBank/DDBJ databases">
        <title>Chromosome-level genome assembly of a cyprinid fish Onychostoma macrolepis by integration of Nanopore Sequencing, Bionano and Hi-C technology.</title>
        <authorList>
            <person name="Wang D."/>
        </authorList>
    </citation>
    <scope>NUCLEOTIDE SEQUENCE [LARGE SCALE GENOMIC DNA]</scope>
    <source>
        <strain evidence="19">SWU-2019</strain>
        <tissue evidence="19">Muscle</tissue>
    </source>
</reference>
<dbReference type="GO" id="GO:0005524">
    <property type="term" value="F:ATP binding"/>
    <property type="evidence" value="ECO:0007669"/>
    <property type="project" value="UniProtKB-KW"/>
</dbReference>
<evidence type="ECO:0000256" key="13">
    <source>
        <dbReference type="ARBA" id="ARBA00029590"/>
    </source>
</evidence>
<feature type="domain" description="GHMP kinase N-terminal" evidence="16">
    <location>
        <begin position="110"/>
        <end position="196"/>
    </location>
</feature>
<evidence type="ECO:0000256" key="9">
    <source>
        <dbReference type="ARBA" id="ARBA00022777"/>
    </source>
</evidence>
<keyword evidence="10" id="KW-0067">ATP-binding</keyword>
<evidence type="ECO:0000256" key="7">
    <source>
        <dbReference type="ARBA" id="ARBA00022679"/>
    </source>
</evidence>
<dbReference type="PROSITE" id="PS00106">
    <property type="entry name" value="GALACTOKINASE"/>
    <property type="match status" value="1"/>
</dbReference>
<evidence type="ECO:0000256" key="12">
    <source>
        <dbReference type="ARBA" id="ARBA00023277"/>
    </source>
</evidence>
<keyword evidence="7" id="KW-0808">Transferase</keyword>
<dbReference type="Proteomes" id="UP000579812">
    <property type="component" value="Unassembled WGS sequence"/>
</dbReference>
<keyword evidence="11" id="KW-0299">Galactose metabolism</keyword>
<dbReference type="PANTHER" id="PTHR10457:SF7">
    <property type="entry name" value="GALACTOKINASE-RELATED"/>
    <property type="match status" value="1"/>
</dbReference>
<dbReference type="InterPro" id="IPR013750">
    <property type="entry name" value="GHMP_kinase_C_dom"/>
</dbReference>
<dbReference type="InterPro" id="IPR006203">
    <property type="entry name" value="GHMP_knse_ATP-bd_CS"/>
</dbReference>
<evidence type="ECO:0000256" key="5">
    <source>
        <dbReference type="ARBA" id="ARBA00019487"/>
    </source>
</evidence>
<dbReference type="Pfam" id="PF00288">
    <property type="entry name" value="GHMP_kinases_N"/>
    <property type="match status" value="1"/>
</dbReference>
<comment type="catalytic activity">
    <reaction evidence="14">
        <text>alpha-D-galactose + ATP = alpha-D-galactose 1-phosphate + ADP + H(+)</text>
        <dbReference type="Rhea" id="RHEA:13553"/>
        <dbReference type="ChEBI" id="CHEBI:15378"/>
        <dbReference type="ChEBI" id="CHEBI:28061"/>
        <dbReference type="ChEBI" id="CHEBI:30616"/>
        <dbReference type="ChEBI" id="CHEBI:58336"/>
        <dbReference type="ChEBI" id="CHEBI:456216"/>
        <dbReference type="EC" id="2.7.1.6"/>
    </reaction>
    <physiologicalReaction direction="left-to-right" evidence="14">
        <dbReference type="Rhea" id="RHEA:13554"/>
    </physiologicalReaction>
</comment>
<dbReference type="SUPFAM" id="SSF55060">
    <property type="entry name" value="GHMP Kinase, C-terminal domain"/>
    <property type="match status" value="1"/>
</dbReference>
<dbReference type="GO" id="GO:0033499">
    <property type="term" value="P:galactose catabolic process via UDP-galactose, Leloir pathway"/>
    <property type="evidence" value="ECO:0007669"/>
    <property type="project" value="UniProtKB-ARBA"/>
</dbReference>
<evidence type="ECO:0000256" key="6">
    <source>
        <dbReference type="ARBA" id="ARBA00022553"/>
    </source>
</evidence>
<dbReference type="PANTHER" id="PTHR10457">
    <property type="entry name" value="MEVALONATE KINASE/GALACTOKINASE"/>
    <property type="match status" value="1"/>
</dbReference>
<name>A0A7J6CGM9_9TELE</name>
<evidence type="ECO:0000256" key="4">
    <source>
        <dbReference type="ARBA" id="ARBA00012315"/>
    </source>
</evidence>
<organism evidence="19 20">
    <name type="scientific">Onychostoma macrolepis</name>
    <dbReference type="NCBI Taxonomy" id="369639"/>
    <lineage>
        <taxon>Eukaryota</taxon>
        <taxon>Metazoa</taxon>
        <taxon>Chordata</taxon>
        <taxon>Craniata</taxon>
        <taxon>Vertebrata</taxon>
        <taxon>Euteleostomi</taxon>
        <taxon>Actinopterygii</taxon>
        <taxon>Neopterygii</taxon>
        <taxon>Teleostei</taxon>
        <taxon>Ostariophysi</taxon>
        <taxon>Cypriniformes</taxon>
        <taxon>Cyprinidae</taxon>
        <taxon>Acrossocheilinae</taxon>
        <taxon>Onychostoma</taxon>
    </lineage>
</organism>
<dbReference type="Pfam" id="PF10509">
    <property type="entry name" value="GalKase_gal_bdg"/>
    <property type="match status" value="1"/>
</dbReference>
<dbReference type="EC" id="2.7.1.6" evidence="4"/>
<evidence type="ECO:0000313" key="20">
    <source>
        <dbReference type="Proteomes" id="UP000579812"/>
    </source>
</evidence>
<dbReference type="FunFam" id="3.30.230.10:FF:000040">
    <property type="entry name" value="Galactokinase 1"/>
    <property type="match status" value="1"/>
</dbReference>
<dbReference type="SUPFAM" id="SSF54211">
    <property type="entry name" value="Ribosomal protein S5 domain 2-like"/>
    <property type="match status" value="1"/>
</dbReference>
<evidence type="ECO:0000256" key="10">
    <source>
        <dbReference type="ARBA" id="ARBA00022840"/>
    </source>
</evidence>
<dbReference type="PRINTS" id="PR00959">
    <property type="entry name" value="MEVGALKINASE"/>
</dbReference>
<evidence type="ECO:0000256" key="15">
    <source>
        <dbReference type="ARBA" id="ARBA00055336"/>
    </source>
</evidence>
<dbReference type="InterPro" id="IPR006206">
    <property type="entry name" value="Mevalonate/galactokinase"/>
</dbReference>
<dbReference type="Gene3D" id="3.30.230.10">
    <property type="match status" value="1"/>
</dbReference>
<evidence type="ECO:0000259" key="17">
    <source>
        <dbReference type="Pfam" id="PF08544"/>
    </source>
</evidence>
<evidence type="ECO:0000259" key="18">
    <source>
        <dbReference type="Pfam" id="PF10509"/>
    </source>
</evidence>
<dbReference type="PIRSF" id="PIRSF000530">
    <property type="entry name" value="Galactokinase"/>
    <property type="match status" value="1"/>
</dbReference>
<dbReference type="EMBL" id="JAAMOB010000012">
    <property type="protein sequence ID" value="KAF4106410.1"/>
    <property type="molecule type" value="Genomic_DNA"/>
</dbReference>
<proteinExistence type="inferred from homology"/>
<protein>
    <recommendedName>
        <fullName evidence="5">Galactokinase</fullName>
        <ecNumber evidence="4">2.7.1.6</ecNumber>
    </recommendedName>
    <alternativeName>
        <fullName evidence="13">Galactose kinase</fullName>
    </alternativeName>
</protein>
<comment type="subunit">
    <text evidence="3">Homodimer.</text>
</comment>
<keyword evidence="20" id="KW-1185">Reference proteome</keyword>
<evidence type="ECO:0000256" key="14">
    <source>
        <dbReference type="ARBA" id="ARBA00049538"/>
    </source>
</evidence>
<sequence length="408" mass="43967">MANICPVKSVADLVSEARRVYRETFDGDDANVAVCAPGRVNLIGEHTDYNEGFVLPMALPMVTVIVGSKTSGQKCSVVTLTEAADEPRVVDFDLPNELTPLLRGQPNWANYVKGVVQHYRARPIPGFRAVIASSVPLGGGLSSSASLEVAVYTFLQQLCPDDGDQVAKAVACQQAEHTHAAVPCGIMDQFVSVMGKEGHALLIDCRSLEATAVPLADPGLVILITNSNVRHSLTGSEYPTRRKQCEEAAAVLGKKSLREATLQDLEAAKDRLDGVTYHRARHVIEEIERTAQAAEALKRGDYKEFGRLMVESHNSLRDNYEVSCPELDELVAAALEVDGVFGSRMTGGGFGGCTVTLLQAHATERAVKHIQEKYHGSPTFFITTPSEGAHALMPGHRAAVNQVAEEKP</sequence>
<dbReference type="Pfam" id="PF08544">
    <property type="entry name" value="GHMP_kinases_C"/>
    <property type="match status" value="1"/>
</dbReference>
<keyword evidence="9" id="KW-0418">Kinase</keyword>
<comment type="similarity">
    <text evidence="2">Belongs to the GHMP kinase family. GalK subfamily.</text>
</comment>
<gene>
    <name evidence="19" type="ORF">G5714_012400</name>
</gene>
<dbReference type="PRINTS" id="PR00473">
    <property type="entry name" value="GALCTOKINASE"/>
</dbReference>
<dbReference type="AlphaFoldDB" id="A0A7J6CGM9"/>
<evidence type="ECO:0000256" key="8">
    <source>
        <dbReference type="ARBA" id="ARBA00022741"/>
    </source>
</evidence>
<dbReference type="GO" id="GO:0004335">
    <property type="term" value="F:galactokinase activity"/>
    <property type="evidence" value="ECO:0007669"/>
    <property type="project" value="UniProtKB-EC"/>
</dbReference>
<feature type="domain" description="GHMP kinase C-terminal" evidence="17">
    <location>
        <begin position="293"/>
        <end position="373"/>
    </location>
</feature>
<dbReference type="InterPro" id="IPR006204">
    <property type="entry name" value="GHMP_kinase_N_dom"/>
</dbReference>
<dbReference type="PROSITE" id="PS00627">
    <property type="entry name" value="GHMP_KINASES_ATP"/>
    <property type="match status" value="1"/>
</dbReference>
<evidence type="ECO:0000256" key="3">
    <source>
        <dbReference type="ARBA" id="ARBA00011738"/>
    </source>
</evidence>
<dbReference type="InterPro" id="IPR019741">
    <property type="entry name" value="Galactokinase_CS"/>
</dbReference>
<keyword evidence="6" id="KW-0597">Phosphoprotein</keyword>
<dbReference type="InterPro" id="IPR019539">
    <property type="entry name" value="GalKase_N"/>
</dbReference>
<dbReference type="Gene3D" id="3.30.70.890">
    <property type="entry name" value="GHMP kinase, C-terminal domain"/>
    <property type="match status" value="1"/>
</dbReference>
<accession>A0A7J6CGM9</accession>
<dbReference type="InterPro" id="IPR000705">
    <property type="entry name" value="Galactokinase"/>
</dbReference>
<dbReference type="InterPro" id="IPR020568">
    <property type="entry name" value="Ribosomal_Su5_D2-typ_SF"/>
</dbReference>
<dbReference type="GO" id="GO:0005829">
    <property type="term" value="C:cytosol"/>
    <property type="evidence" value="ECO:0007669"/>
    <property type="project" value="TreeGrafter"/>
</dbReference>
<dbReference type="InterPro" id="IPR036554">
    <property type="entry name" value="GHMP_kinase_C_sf"/>
</dbReference>
<evidence type="ECO:0000259" key="16">
    <source>
        <dbReference type="Pfam" id="PF00288"/>
    </source>
</evidence>
<evidence type="ECO:0000256" key="2">
    <source>
        <dbReference type="ARBA" id="ARBA00006566"/>
    </source>
</evidence>
<dbReference type="InterPro" id="IPR014721">
    <property type="entry name" value="Ribsml_uS5_D2-typ_fold_subgr"/>
</dbReference>
<dbReference type="NCBIfam" id="TIGR00131">
    <property type="entry name" value="gal_kin"/>
    <property type="match status" value="1"/>
</dbReference>
<feature type="domain" description="Galactokinase N-terminal" evidence="18">
    <location>
        <begin position="21"/>
        <end position="69"/>
    </location>
</feature>
<evidence type="ECO:0000313" key="19">
    <source>
        <dbReference type="EMBL" id="KAF4106410.1"/>
    </source>
</evidence>
<keyword evidence="12" id="KW-0119">Carbohydrate metabolism</keyword>
<comment type="pathway">
    <text evidence="1">Carbohydrate metabolism; galactose metabolism.</text>
</comment>